<organism evidence="2 3">
    <name type="scientific">Didymella rabiei</name>
    <name type="common">Chickpea ascochyta blight fungus</name>
    <name type="synonym">Mycosphaerella rabiei</name>
    <dbReference type="NCBI Taxonomy" id="5454"/>
    <lineage>
        <taxon>Eukaryota</taxon>
        <taxon>Fungi</taxon>
        <taxon>Dikarya</taxon>
        <taxon>Ascomycota</taxon>
        <taxon>Pezizomycotina</taxon>
        <taxon>Dothideomycetes</taxon>
        <taxon>Pleosporomycetidae</taxon>
        <taxon>Pleosporales</taxon>
        <taxon>Pleosporineae</taxon>
        <taxon>Didymellaceae</taxon>
        <taxon>Ascochyta</taxon>
    </lineage>
</organism>
<dbReference type="EMBL" id="JYNV01000207">
    <property type="protein sequence ID" value="KZM22854.1"/>
    <property type="molecule type" value="Genomic_DNA"/>
</dbReference>
<evidence type="ECO:0000313" key="3">
    <source>
        <dbReference type="Proteomes" id="UP000076837"/>
    </source>
</evidence>
<evidence type="ECO:0000313" key="2">
    <source>
        <dbReference type="EMBL" id="KZM22854.1"/>
    </source>
</evidence>
<reference evidence="2 3" key="1">
    <citation type="journal article" date="2016" name="Sci. Rep.">
        <title>Draft genome sequencing and secretome analysis of fungal phytopathogen Ascochyta rabiei provides insight into the necrotrophic effector repertoire.</title>
        <authorList>
            <person name="Verma S."/>
            <person name="Gazara R.K."/>
            <person name="Nizam S."/>
            <person name="Parween S."/>
            <person name="Chattopadhyay D."/>
            <person name="Verma P.K."/>
        </authorList>
    </citation>
    <scope>NUCLEOTIDE SEQUENCE [LARGE SCALE GENOMIC DNA]</scope>
    <source>
        <strain evidence="2 3">ArDII</strain>
    </source>
</reference>
<keyword evidence="3" id="KW-1185">Reference proteome</keyword>
<feature type="region of interest" description="Disordered" evidence="1">
    <location>
        <begin position="1"/>
        <end position="89"/>
    </location>
</feature>
<dbReference type="AlphaFoldDB" id="A0A163D241"/>
<name>A0A163D241_DIDRA</name>
<dbReference type="Proteomes" id="UP000076837">
    <property type="component" value="Unassembled WGS sequence"/>
</dbReference>
<protein>
    <submittedName>
        <fullName evidence="2">Uncharacterized protein</fullName>
    </submittedName>
</protein>
<feature type="compositionally biased region" description="Polar residues" evidence="1">
    <location>
        <begin position="29"/>
        <end position="45"/>
    </location>
</feature>
<sequence>MQSSKPAPLDPPLTKSKPNNLQPPPCTPSTPAHQTSKSQTHTTPNLYKPPVLAGPRNRLARTCHSAPPSAHSTLTRETKVSLASDESIGGLTCASTAQHSTEHSTEHSASIAQAQCNLEASSIIAVK</sequence>
<gene>
    <name evidence="2" type="ORF">ST47_g6007</name>
</gene>
<comment type="caution">
    <text evidence="2">The sequence shown here is derived from an EMBL/GenBank/DDBJ whole genome shotgun (WGS) entry which is preliminary data.</text>
</comment>
<proteinExistence type="predicted"/>
<accession>A0A163D241</accession>
<evidence type="ECO:0000256" key="1">
    <source>
        <dbReference type="SAM" id="MobiDB-lite"/>
    </source>
</evidence>